<sequence>MLGNHYPTFMIHSGTVIEDALQEGWIKNKEVQEKHQVFPKKPTKVNAIFPQANTLPTKNPRVFTPVNMSYSKLLKKCVENEILKPLEPRPLPNPLPAWYQNEE</sequence>
<reference evidence="1" key="2">
    <citation type="journal article" date="2023" name="Plants (Basel)">
        <title>Annotation of the Turnera subulata (Passifloraceae) Draft Genome Reveals the S-Locus Evolved after the Divergence of Turneroideae from Passifloroideae in a Stepwise Manner.</title>
        <authorList>
            <person name="Henning P.M."/>
            <person name="Roalson E.H."/>
            <person name="Mir W."/>
            <person name="McCubbin A.G."/>
            <person name="Shore J.S."/>
        </authorList>
    </citation>
    <scope>NUCLEOTIDE SEQUENCE</scope>
    <source>
        <strain evidence="1">F60SS</strain>
    </source>
</reference>
<reference evidence="1" key="1">
    <citation type="submission" date="2022-02" db="EMBL/GenBank/DDBJ databases">
        <authorList>
            <person name="Henning P.M."/>
            <person name="McCubbin A.G."/>
            <person name="Shore J.S."/>
        </authorList>
    </citation>
    <scope>NUCLEOTIDE SEQUENCE</scope>
    <source>
        <strain evidence="1">F60SS</strain>
        <tissue evidence="1">Leaves</tissue>
    </source>
</reference>
<evidence type="ECO:0000313" key="2">
    <source>
        <dbReference type="Proteomes" id="UP001141552"/>
    </source>
</evidence>
<gene>
    <name evidence="1" type="ORF">Tsubulata_040622</name>
</gene>
<proteinExistence type="predicted"/>
<comment type="caution">
    <text evidence="1">The sequence shown here is derived from an EMBL/GenBank/DDBJ whole genome shotgun (WGS) entry which is preliminary data.</text>
</comment>
<accession>A0A9Q0JEF7</accession>
<name>A0A9Q0JEF7_9ROSI</name>
<protein>
    <submittedName>
        <fullName evidence="1">Uncharacterized protein</fullName>
    </submittedName>
</protein>
<keyword evidence="2" id="KW-1185">Reference proteome</keyword>
<organism evidence="1 2">
    <name type="scientific">Turnera subulata</name>
    <dbReference type="NCBI Taxonomy" id="218843"/>
    <lineage>
        <taxon>Eukaryota</taxon>
        <taxon>Viridiplantae</taxon>
        <taxon>Streptophyta</taxon>
        <taxon>Embryophyta</taxon>
        <taxon>Tracheophyta</taxon>
        <taxon>Spermatophyta</taxon>
        <taxon>Magnoliopsida</taxon>
        <taxon>eudicotyledons</taxon>
        <taxon>Gunneridae</taxon>
        <taxon>Pentapetalae</taxon>
        <taxon>rosids</taxon>
        <taxon>fabids</taxon>
        <taxon>Malpighiales</taxon>
        <taxon>Passifloraceae</taxon>
        <taxon>Turnera</taxon>
    </lineage>
</organism>
<dbReference type="AlphaFoldDB" id="A0A9Q0JEF7"/>
<evidence type="ECO:0000313" key="1">
    <source>
        <dbReference type="EMBL" id="KAJ4838603.1"/>
    </source>
</evidence>
<dbReference type="Proteomes" id="UP001141552">
    <property type="component" value="Unassembled WGS sequence"/>
</dbReference>
<dbReference type="EMBL" id="JAKUCV010003513">
    <property type="protein sequence ID" value="KAJ4838603.1"/>
    <property type="molecule type" value="Genomic_DNA"/>
</dbReference>